<keyword evidence="3" id="KW-1185">Reference proteome</keyword>
<organism evidence="2 3">
    <name type="scientific">Pseudidiomarina taiwanensis</name>
    <dbReference type="NCBI Taxonomy" id="337250"/>
    <lineage>
        <taxon>Bacteria</taxon>
        <taxon>Pseudomonadati</taxon>
        <taxon>Pseudomonadota</taxon>
        <taxon>Gammaproteobacteria</taxon>
        <taxon>Alteromonadales</taxon>
        <taxon>Idiomarinaceae</taxon>
        <taxon>Pseudidiomarina</taxon>
    </lineage>
</organism>
<dbReference type="InterPro" id="IPR000182">
    <property type="entry name" value="GNAT_dom"/>
</dbReference>
<feature type="domain" description="N-acetyltransferase" evidence="1">
    <location>
        <begin position="60"/>
        <end position="190"/>
    </location>
</feature>
<dbReference type="OrthoDB" id="6195612at2"/>
<dbReference type="Proteomes" id="UP000288279">
    <property type="component" value="Unassembled WGS sequence"/>
</dbReference>
<evidence type="ECO:0000259" key="1">
    <source>
        <dbReference type="Pfam" id="PF00583"/>
    </source>
</evidence>
<gene>
    <name evidence="2" type="ORF">CWI83_03060</name>
</gene>
<name>A0A432ZNN3_9GAMM</name>
<reference evidence="2 3" key="1">
    <citation type="journal article" date="2011" name="Front. Microbiol.">
        <title>Genomic signatures of strain selection and enhancement in Bacillus atrophaeus var. globigii, a historical biowarfare simulant.</title>
        <authorList>
            <person name="Gibbons H.S."/>
            <person name="Broomall S.M."/>
            <person name="McNew L.A."/>
            <person name="Daligault H."/>
            <person name="Chapman C."/>
            <person name="Bruce D."/>
            <person name="Karavis M."/>
            <person name="Krepps M."/>
            <person name="McGregor P.A."/>
            <person name="Hong C."/>
            <person name="Park K.H."/>
            <person name="Akmal A."/>
            <person name="Feldman A."/>
            <person name="Lin J.S."/>
            <person name="Chang W.E."/>
            <person name="Higgs B.W."/>
            <person name="Demirev P."/>
            <person name="Lindquist J."/>
            <person name="Liem A."/>
            <person name="Fochler E."/>
            <person name="Read T.D."/>
            <person name="Tapia R."/>
            <person name="Johnson S."/>
            <person name="Bishop-Lilly K.A."/>
            <person name="Detter C."/>
            <person name="Han C."/>
            <person name="Sozhamannan S."/>
            <person name="Rosenzweig C.N."/>
            <person name="Skowronski E.W."/>
        </authorList>
    </citation>
    <scope>NUCLEOTIDE SEQUENCE [LARGE SCALE GENOMIC DNA]</scope>
    <source>
        <strain evidence="2 3">PIT1</strain>
    </source>
</reference>
<dbReference type="EMBL" id="PIQG01000001">
    <property type="protein sequence ID" value="RUO79500.1"/>
    <property type="molecule type" value="Genomic_DNA"/>
</dbReference>
<evidence type="ECO:0000313" key="2">
    <source>
        <dbReference type="EMBL" id="RUO79500.1"/>
    </source>
</evidence>
<protein>
    <submittedName>
        <fullName evidence="2">GNAT family N-acetyltransferase</fullName>
    </submittedName>
</protein>
<dbReference type="AlphaFoldDB" id="A0A432ZNN3"/>
<comment type="caution">
    <text evidence="2">The sequence shown here is derived from an EMBL/GenBank/DDBJ whole genome shotgun (WGS) entry which is preliminary data.</text>
</comment>
<keyword evidence="2" id="KW-0808">Transferase</keyword>
<dbReference type="InterPro" id="IPR016181">
    <property type="entry name" value="Acyl_CoA_acyltransferase"/>
</dbReference>
<proteinExistence type="predicted"/>
<sequence length="215" mass="24349">MSQAIDERLQVGKLRYLVAEDLKLAASLLFQAYKDDPLLMSLFNADKADYEQRLRAAIREDLFAFWEAEQPMIGLFDGDSLLGVACLTRPGKTFGPGRYWSWRLKMLLTAGYVSTKQLIEKETTILEALPHDDYHMLAFIAVNPSYQQRGWGDMLVRAARQVLADDNDSRGIAVFVSQSHHLGLFEQHGYEPVRELTIGNITGQLLFVHRDTAVS</sequence>
<dbReference type="SUPFAM" id="SSF55729">
    <property type="entry name" value="Acyl-CoA N-acyltransferases (Nat)"/>
    <property type="match status" value="1"/>
</dbReference>
<dbReference type="Gene3D" id="3.40.630.30">
    <property type="match status" value="1"/>
</dbReference>
<dbReference type="GO" id="GO:0016747">
    <property type="term" value="F:acyltransferase activity, transferring groups other than amino-acyl groups"/>
    <property type="evidence" value="ECO:0007669"/>
    <property type="project" value="InterPro"/>
</dbReference>
<dbReference type="Pfam" id="PF00583">
    <property type="entry name" value="Acetyltransf_1"/>
    <property type="match status" value="1"/>
</dbReference>
<dbReference type="RefSeq" id="WP_126825542.1">
    <property type="nucleotide sequence ID" value="NZ_PIQG01000001.1"/>
</dbReference>
<evidence type="ECO:0000313" key="3">
    <source>
        <dbReference type="Proteomes" id="UP000288279"/>
    </source>
</evidence>
<accession>A0A432ZNN3</accession>